<gene>
    <name evidence="1" type="ORF">NCTC9601_06642</name>
</gene>
<name>A0A2X3HL37_KLEPN</name>
<sequence length="171" mass="19267">MTARERFFKKLQQQQNPRRTAALDGSAAADIARFRQQMAELAQQISQWFDGTGIEVVISTRHLHDLSTLGYSLNSGICRYDIPAIRLQNGERSVNIVPQQLLDGVEKGIVTLSLEAPDGAGSREVFYLSLAPEEGWMIRKAHQSPEARLLLTEDRFFYGGRQPGLKIPDRR</sequence>
<reference evidence="1 2" key="1">
    <citation type="submission" date="2018-06" db="EMBL/GenBank/DDBJ databases">
        <authorList>
            <consortium name="Pathogen Informatics"/>
            <person name="Doyle S."/>
        </authorList>
    </citation>
    <scope>NUCLEOTIDE SEQUENCE [LARGE SCALE GENOMIC DNA]</scope>
    <source>
        <strain evidence="1 2">NCTC9601</strain>
    </source>
</reference>
<dbReference type="Proteomes" id="UP000251123">
    <property type="component" value="Unassembled WGS sequence"/>
</dbReference>
<dbReference type="AlphaFoldDB" id="A0A2X3HL37"/>
<organism evidence="1 2">
    <name type="scientific">Klebsiella pneumoniae</name>
    <dbReference type="NCBI Taxonomy" id="573"/>
    <lineage>
        <taxon>Bacteria</taxon>
        <taxon>Pseudomonadati</taxon>
        <taxon>Pseudomonadota</taxon>
        <taxon>Gammaproteobacteria</taxon>
        <taxon>Enterobacterales</taxon>
        <taxon>Enterobacteriaceae</taxon>
        <taxon>Klebsiella/Raoultella group</taxon>
        <taxon>Klebsiella</taxon>
        <taxon>Klebsiella pneumoniae complex</taxon>
    </lineage>
</organism>
<evidence type="ECO:0000313" key="2">
    <source>
        <dbReference type="Proteomes" id="UP000251123"/>
    </source>
</evidence>
<proteinExistence type="predicted"/>
<evidence type="ECO:0008006" key="3">
    <source>
        <dbReference type="Google" id="ProtNLM"/>
    </source>
</evidence>
<dbReference type="EMBL" id="UASN01000024">
    <property type="protein sequence ID" value="SQC71475.1"/>
    <property type="molecule type" value="Genomic_DNA"/>
</dbReference>
<accession>A0A2X3HL37</accession>
<protein>
    <recommendedName>
        <fullName evidence="3">Type VI secretion protein EvpB</fullName>
    </recommendedName>
</protein>
<evidence type="ECO:0000313" key="1">
    <source>
        <dbReference type="EMBL" id="SQC71475.1"/>
    </source>
</evidence>